<accession>A0ABT5ZNZ2</accession>
<comment type="caution">
    <text evidence="2">The sequence shown here is derived from an EMBL/GenBank/DDBJ whole genome shotgun (WGS) entry which is preliminary data.</text>
</comment>
<keyword evidence="3" id="KW-1185">Reference proteome</keyword>
<dbReference type="InterPro" id="IPR012347">
    <property type="entry name" value="Ferritin-like"/>
</dbReference>
<dbReference type="InterPro" id="IPR019243">
    <property type="entry name" value="DUF2202"/>
</dbReference>
<dbReference type="EMBL" id="JARJBC010000013">
    <property type="protein sequence ID" value="MDF3291541.1"/>
    <property type="molecule type" value="Genomic_DNA"/>
</dbReference>
<evidence type="ECO:0000313" key="3">
    <source>
        <dbReference type="Proteomes" id="UP001216579"/>
    </source>
</evidence>
<protein>
    <submittedName>
        <fullName evidence="2">DUF2202 domain-containing protein</fullName>
    </submittedName>
</protein>
<sequence>MHVRGQETVGKDAYQDFSKRYGKPFDNLADSQSTLVSTVTGMMKRYAVPDPMSSAAPGHFPDPALQQRYDTLIRSGTSASAAVTAMEGYERQNSSDLQRILSHTSQPDLQQMYTHLKQAADRHLGTLQQHH</sequence>
<evidence type="ECO:0000313" key="2">
    <source>
        <dbReference type="EMBL" id="MDF3291541.1"/>
    </source>
</evidence>
<dbReference type="Gene3D" id="1.20.1260.10">
    <property type="match status" value="1"/>
</dbReference>
<dbReference type="Proteomes" id="UP001216579">
    <property type="component" value="Unassembled WGS sequence"/>
</dbReference>
<organism evidence="2 3">
    <name type="scientific">Streptomyces silvisoli</name>
    <dbReference type="NCBI Taxonomy" id="3034235"/>
    <lineage>
        <taxon>Bacteria</taxon>
        <taxon>Bacillati</taxon>
        <taxon>Actinomycetota</taxon>
        <taxon>Actinomycetes</taxon>
        <taxon>Kitasatosporales</taxon>
        <taxon>Streptomycetaceae</taxon>
        <taxon>Streptomyces</taxon>
    </lineage>
</organism>
<feature type="domain" description="DUF2202" evidence="1">
    <location>
        <begin position="2"/>
        <end position="125"/>
    </location>
</feature>
<dbReference type="RefSeq" id="WP_276094723.1">
    <property type="nucleotide sequence ID" value="NZ_JARJBC010000013.1"/>
</dbReference>
<evidence type="ECO:0000259" key="1">
    <source>
        <dbReference type="Pfam" id="PF09968"/>
    </source>
</evidence>
<gene>
    <name evidence="2" type="ORF">P3G67_20355</name>
</gene>
<reference evidence="2 3" key="1">
    <citation type="submission" date="2023-03" db="EMBL/GenBank/DDBJ databases">
        <title>Draft genome sequence of Streptomyces sp. RB6PN23 isolated from peat swamp forest in Thailand.</title>
        <authorList>
            <person name="Klaysubun C."/>
            <person name="Duangmal K."/>
        </authorList>
    </citation>
    <scope>NUCLEOTIDE SEQUENCE [LARGE SCALE GENOMIC DNA]</scope>
    <source>
        <strain evidence="2 3">RB6PN23</strain>
    </source>
</reference>
<name>A0ABT5ZNZ2_9ACTN</name>
<proteinExistence type="predicted"/>
<dbReference type="Pfam" id="PF09968">
    <property type="entry name" value="DUF2202"/>
    <property type="match status" value="1"/>
</dbReference>